<feature type="domain" description="SH3" evidence="5">
    <location>
        <begin position="1"/>
        <end position="45"/>
    </location>
</feature>
<reference evidence="6 7" key="2">
    <citation type="submission" date="2018-11" db="EMBL/GenBank/DDBJ databases">
        <authorList>
            <consortium name="Pathogen Informatics"/>
        </authorList>
    </citation>
    <scope>NUCLEOTIDE SEQUENCE [LARGE SCALE GENOMIC DNA]</scope>
</reference>
<dbReference type="EMBL" id="UYWX01020558">
    <property type="protein sequence ID" value="VDM33286.1"/>
    <property type="molecule type" value="Genomic_DNA"/>
</dbReference>
<keyword evidence="1 3" id="KW-0728">SH3 domain</keyword>
<proteinExistence type="predicted"/>
<dbReference type="PROSITE" id="PS50002">
    <property type="entry name" value="SH3"/>
    <property type="match status" value="1"/>
</dbReference>
<evidence type="ECO:0000313" key="7">
    <source>
        <dbReference type="Proteomes" id="UP000274429"/>
    </source>
</evidence>
<dbReference type="Gene3D" id="3.30.505.10">
    <property type="entry name" value="SH2 domain"/>
    <property type="match status" value="1"/>
</dbReference>
<name>A0A0R3X5D8_HYDTA</name>
<evidence type="ECO:0000256" key="1">
    <source>
        <dbReference type="ARBA" id="ARBA00022443"/>
    </source>
</evidence>
<dbReference type="InterPro" id="IPR000980">
    <property type="entry name" value="SH2"/>
</dbReference>
<protein>
    <submittedName>
        <fullName evidence="8">SH2 domain-containing protein</fullName>
    </submittedName>
</protein>
<reference evidence="8" key="1">
    <citation type="submission" date="2017-02" db="UniProtKB">
        <authorList>
            <consortium name="WormBaseParasite"/>
        </authorList>
    </citation>
    <scope>IDENTIFICATION</scope>
</reference>
<dbReference type="Pfam" id="PF00017">
    <property type="entry name" value="SH2"/>
    <property type="match status" value="1"/>
</dbReference>
<keyword evidence="2" id="KW-0727">SH2 domain</keyword>
<dbReference type="AlphaFoldDB" id="A0A0R3X5D8"/>
<evidence type="ECO:0000256" key="2">
    <source>
        <dbReference type="PROSITE-ProRule" id="PRU00191"/>
    </source>
</evidence>
<dbReference type="OrthoDB" id="4062651at2759"/>
<dbReference type="PROSITE" id="PS50001">
    <property type="entry name" value="SH2"/>
    <property type="match status" value="1"/>
</dbReference>
<evidence type="ECO:0000256" key="3">
    <source>
        <dbReference type="PROSITE-ProRule" id="PRU00192"/>
    </source>
</evidence>
<dbReference type="InterPro" id="IPR036860">
    <property type="entry name" value="SH2_dom_sf"/>
</dbReference>
<evidence type="ECO:0000259" key="4">
    <source>
        <dbReference type="PROSITE" id="PS50001"/>
    </source>
</evidence>
<evidence type="ECO:0000313" key="6">
    <source>
        <dbReference type="EMBL" id="VDM33286.1"/>
    </source>
</evidence>
<gene>
    <name evidence="6" type="ORF">TTAC_LOCUS8662</name>
</gene>
<dbReference type="InterPro" id="IPR043539">
    <property type="entry name" value="Grb2-like"/>
</dbReference>
<sequence length="119" mass="13871">MEKFPWNTVDMFTFMVNDAEWWFVEHCRTSEKGYVPSSYVAVAGSLEAEEWYIPRISRKDSERLLLLNSNTPGTFMIRNSETAQELGPSNLLSHEEVRRGFGSNWREMEIEEGEEDGKE</sequence>
<dbReference type="STRING" id="6205.A0A0R3X5D8"/>
<dbReference type="InterPro" id="IPR001452">
    <property type="entry name" value="SH3_domain"/>
</dbReference>
<organism evidence="8">
    <name type="scientific">Hydatigena taeniaeformis</name>
    <name type="common">Feline tapeworm</name>
    <name type="synonym">Taenia taeniaeformis</name>
    <dbReference type="NCBI Taxonomy" id="6205"/>
    <lineage>
        <taxon>Eukaryota</taxon>
        <taxon>Metazoa</taxon>
        <taxon>Spiralia</taxon>
        <taxon>Lophotrochozoa</taxon>
        <taxon>Platyhelminthes</taxon>
        <taxon>Cestoda</taxon>
        <taxon>Eucestoda</taxon>
        <taxon>Cyclophyllidea</taxon>
        <taxon>Taeniidae</taxon>
        <taxon>Hydatigera</taxon>
    </lineage>
</organism>
<dbReference type="SUPFAM" id="SSF55550">
    <property type="entry name" value="SH2 domain"/>
    <property type="match status" value="1"/>
</dbReference>
<feature type="domain" description="SH2" evidence="4">
    <location>
        <begin position="51"/>
        <end position="119"/>
    </location>
</feature>
<dbReference type="WBParaSite" id="TTAC_0000867701-mRNA-1">
    <property type="protein sequence ID" value="TTAC_0000867701-mRNA-1"/>
    <property type="gene ID" value="TTAC_0000867701"/>
</dbReference>
<evidence type="ECO:0000313" key="8">
    <source>
        <dbReference type="WBParaSite" id="TTAC_0000867701-mRNA-1"/>
    </source>
</evidence>
<dbReference type="Proteomes" id="UP000274429">
    <property type="component" value="Unassembled WGS sequence"/>
</dbReference>
<dbReference type="PANTHER" id="PTHR46037">
    <property type="entry name" value="PROTEIN ENHANCER OF SEVENLESS 2B"/>
    <property type="match status" value="1"/>
</dbReference>
<keyword evidence="7" id="KW-1185">Reference proteome</keyword>
<dbReference type="Gene3D" id="2.30.30.40">
    <property type="entry name" value="SH3 Domains"/>
    <property type="match status" value="1"/>
</dbReference>
<evidence type="ECO:0000259" key="5">
    <source>
        <dbReference type="PROSITE" id="PS50002"/>
    </source>
</evidence>
<accession>A0A0R3X5D8</accession>